<feature type="region of interest" description="Disordered" evidence="1">
    <location>
        <begin position="1"/>
        <end position="25"/>
    </location>
</feature>
<dbReference type="InParanoid" id="Q020W8"/>
<dbReference type="EMBL" id="CP000473">
    <property type="protein sequence ID" value="ABJ84521.1"/>
    <property type="molecule type" value="Genomic_DNA"/>
</dbReference>
<reference evidence="2" key="1">
    <citation type="submission" date="2006-10" db="EMBL/GenBank/DDBJ databases">
        <title>Complete sequence of Solibacter usitatus Ellin6076.</title>
        <authorList>
            <consortium name="US DOE Joint Genome Institute"/>
            <person name="Copeland A."/>
            <person name="Lucas S."/>
            <person name="Lapidus A."/>
            <person name="Barry K."/>
            <person name="Detter J.C."/>
            <person name="Glavina del Rio T."/>
            <person name="Hammon N."/>
            <person name="Israni S."/>
            <person name="Dalin E."/>
            <person name="Tice H."/>
            <person name="Pitluck S."/>
            <person name="Thompson L.S."/>
            <person name="Brettin T."/>
            <person name="Bruce D."/>
            <person name="Han C."/>
            <person name="Tapia R."/>
            <person name="Gilna P."/>
            <person name="Schmutz J."/>
            <person name="Larimer F."/>
            <person name="Land M."/>
            <person name="Hauser L."/>
            <person name="Kyrpides N."/>
            <person name="Mikhailova N."/>
            <person name="Janssen P.H."/>
            <person name="Kuske C.R."/>
            <person name="Richardson P."/>
        </authorList>
    </citation>
    <scope>NUCLEOTIDE SEQUENCE</scope>
    <source>
        <strain evidence="2">Ellin6076</strain>
    </source>
</reference>
<accession>Q020W8</accession>
<feature type="compositionally biased region" description="Basic and acidic residues" evidence="1">
    <location>
        <begin position="1"/>
        <end position="11"/>
    </location>
</feature>
<dbReference type="STRING" id="234267.Acid_3549"/>
<proteinExistence type="predicted"/>
<gene>
    <name evidence="2" type="ordered locus">Acid_3549</name>
</gene>
<dbReference type="KEGG" id="sus:Acid_3549"/>
<name>Q020W8_SOLUE</name>
<evidence type="ECO:0000256" key="1">
    <source>
        <dbReference type="SAM" id="MobiDB-lite"/>
    </source>
</evidence>
<dbReference type="OrthoDB" id="118663at2"/>
<dbReference type="AlphaFoldDB" id="Q020W8"/>
<organism evidence="2">
    <name type="scientific">Solibacter usitatus (strain Ellin6076)</name>
    <dbReference type="NCBI Taxonomy" id="234267"/>
    <lineage>
        <taxon>Bacteria</taxon>
        <taxon>Pseudomonadati</taxon>
        <taxon>Acidobacteriota</taxon>
        <taxon>Terriglobia</taxon>
        <taxon>Bryobacterales</taxon>
        <taxon>Solibacteraceae</taxon>
        <taxon>Candidatus Solibacter</taxon>
    </lineage>
</organism>
<dbReference type="eggNOG" id="ENOG503014W">
    <property type="taxonomic scope" value="Bacteria"/>
</dbReference>
<sequence>MSDEKALHPDELEVAPGSEREELQGWVPELASPEEIRGALEKAFHYRGDITITRKDGSIVEGYIFDRRPGSTLEASAVRLLKASGEKLSIPYADIARLAFSGRDTASGKSWEAWVNKYMQAKASGEKFGIEPEALE</sequence>
<dbReference type="HOGENOM" id="CLU_1754859_0_0_0"/>
<protein>
    <submittedName>
        <fullName evidence="2">Uncharacterized protein</fullName>
    </submittedName>
</protein>
<evidence type="ECO:0000313" key="2">
    <source>
        <dbReference type="EMBL" id="ABJ84521.1"/>
    </source>
</evidence>